<dbReference type="Proteomes" id="UP000190648">
    <property type="component" value="Unassembled WGS sequence"/>
</dbReference>
<dbReference type="AlphaFoldDB" id="A0A1V4KHT6"/>
<proteinExistence type="predicted"/>
<dbReference type="EMBL" id="LSYS01003090">
    <property type="protein sequence ID" value="OPJ84009.1"/>
    <property type="molecule type" value="Genomic_DNA"/>
</dbReference>
<organism evidence="1 2">
    <name type="scientific">Patagioenas fasciata monilis</name>
    <dbReference type="NCBI Taxonomy" id="372326"/>
    <lineage>
        <taxon>Eukaryota</taxon>
        <taxon>Metazoa</taxon>
        <taxon>Chordata</taxon>
        <taxon>Craniata</taxon>
        <taxon>Vertebrata</taxon>
        <taxon>Euteleostomi</taxon>
        <taxon>Archelosauria</taxon>
        <taxon>Archosauria</taxon>
        <taxon>Dinosauria</taxon>
        <taxon>Saurischia</taxon>
        <taxon>Theropoda</taxon>
        <taxon>Coelurosauria</taxon>
        <taxon>Aves</taxon>
        <taxon>Neognathae</taxon>
        <taxon>Neoaves</taxon>
        <taxon>Columbimorphae</taxon>
        <taxon>Columbiformes</taxon>
        <taxon>Columbidae</taxon>
        <taxon>Patagioenas</taxon>
    </lineage>
</organism>
<name>A0A1V4KHT6_PATFA</name>
<reference evidence="1 2" key="1">
    <citation type="submission" date="2016-02" db="EMBL/GenBank/DDBJ databases">
        <title>Band-tailed pigeon sequencing and assembly.</title>
        <authorList>
            <person name="Soares A.E."/>
            <person name="Novak B.J."/>
            <person name="Rice E.S."/>
            <person name="O'Connell B."/>
            <person name="Chang D."/>
            <person name="Weber S."/>
            <person name="Shapiro B."/>
        </authorList>
    </citation>
    <scope>NUCLEOTIDE SEQUENCE [LARGE SCALE GENOMIC DNA]</scope>
    <source>
        <strain evidence="1">BTP2013</strain>
        <tissue evidence="1">Blood</tissue>
    </source>
</reference>
<gene>
    <name evidence="1" type="ORF">AV530_004674</name>
</gene>
<evidence type="ECO:0000313" key="1">
    <source>
        <dbReference type="EMBL" id="OPJ84009.1"/>
    </source>
</evidence>
<comment type="caution">
    <text evidence="1">The sequence shown here is derived from an EMBL/GenBank/DDBJ whole genome shotgun (WGS) entry which is preliminary data.</text>
</comment>
<evidence type="ECO:0000313" key="2">
    <source>
        <dbReference type="Proteomes" id="UP000190648"/>
    </source>
</evidence>
<sequence>MTMNQSTKEAVLQMPRTNHTSDSLTAALLLLRGRLSRKHRWENKGLRLPVQPHLVKADRRQTNDNRTPSCLFRLPPSRGFPSAGLESSTTTVKNEERIEKELPPVLRWIQYGFGSLSFGCFSPNRNNSNSISLAVFRLHRHLNGALFGCHSAEYRIIFYI</sequence>
<keyword evidence="2" id="KW-1185">Reference proteome</keyword>
<accession>A0A1V4KHT6</accession>
<protein>
    <submittedName>
        <fullName evidence="1">Uncharacterized protein</fullName>
    </submittedName>
</protein>